<evidence type="ECO:0000256" key="1">
    <source>
        <dbReference type="ARBA" id="ARBA00008520"/>
    </source>
</evidence>
<dbReference type="Pfam" id="PF01547">
    <property type="entry name" value="SBP_bac_1"/>
    <property type="match status" value="1"/>
</dbReference>
<accession>A0ABY4RM72</accession>
<comment type="similarity">
    <text evidence="1">Belongs to the bacterial solute-binding protein 1 family.</text>
</comment>
<keyword evidence="2" id="KW-0813">Transport</keyword>
<gene>
    <name evidence="5" type="ORF">SK3146_02653</name>
</gene>
<keyword evidence="6" id="KW-1185">Reference proteome</keyword>
<dbReference type="RefSeq" id="WP_249865480.1">
    <property type="nucleotide sequence ID" value="NZ_CP027059.1"/>
</dbReference>
<dbReference type="EMBL" id="CP027059">
    <property type="protein sequence ID" value="UQZ83466.1"/>
    <property type="molecule type" value="Genomic_DNA"/>
</dbReference>
<protein>
    <submittedName>
        <fullName evidence="5">Bacterial extracellular solute-binding protein</fullName>
    </submittedName>
</protein>
<evidence type="ECO:0000256" key="3">
    <source>
        <dbReference type="ARBA" id="ARBA00022729"/>
    </source>
</evidence>
<dbReference type="InterPro" id="IPR006061">
    <property type="entry name" value="SBP_1_CS"/>
</dbReference>
<dbReference type="SUPFAM" id="SSF53850">
    <property type="entry name" value="Periplasmic binding protein-like II"/>
    <property type="match status" value="1"/>
</dbReference>
<name>A0ABY4RM72_9BACL</name>
<evidence type="ECO:0000313" key="5">
    <source>
        <dbReference type="EMBL" id="UQZ83466.1"/>
    </source>
</evidence>
<feature type="signal peptide" evidence="4">
    <location>
        <begin position="1"/>
        <end position="23"/>
    </location>
</feature>
<reference evidence="5" key="1">
    <citation type="submission" date="2018-02" db="EMBL/GenBank/DDBJ databases">
        <authorList>
            <person name="Kim S.-K."/>
            <person name="Jung H.-I."/>
            <person name="Lee S.-W."/>
        </authorList>
    </citation>
    <scope>NUCLEOTIDE SEQUENCE</scope>
    <source>
        <strain evidence="5">SK3146</strain>
    </source>
</reference>
<dbReference type="InterPro" id="IPR006059">
    <property type="entry name" value="SBP"/>
</dbReference>
<dbReference type="InterPro" id="IPR050490">
    <property type="entry name" value="Bact_solute-bd_prot1"/>
</dbReference>
<dbReference type="Proteomes" id="UP001057134">
    <property type="component" value="Chromosome"/>
</dbReference>
<dbReference type="Gene3D" id="3.40.190.10">
    <property type="entry name" value="Periplasmic binding protein-like II"/>
    <property type="match status" value="1"/>
</dbReference>
<evidence type="ECO:0000256" key="2">
    <source>
        <dbReference type="ARBA" id="ARBA00022448"/>
    </source>
</evidence>
<dbReference type="PANTHER" id="PTHR43649:SF12">
    <property type="entry name" value="DIACETYLCHITOBIOSE BINDING PROTEIN DASA"/>
    <property type="match status" value="1"/>
</dbReference>
<keyword evidence="3 4" id="KW-0732">Signal</keyword>
<reference evidence="5" key="2">
    <citation type="journal article" date="2021" name="J Anim Sci Technol">
        <title>Complete genome sequence of Paenibacillus konkukensis sp. nov. SK3146 as a potential probiotic strain.</title>
        <authorList>
            <person name="Jung H.I."/>
            <person name="Park S."/>
            <person name="Niu K.M."/>
            <person name="Lee S.W."/>
            <person name="Kothari D."/>
            <person name="Yi K.J."/>
            <person name="Kim S.K."/>
        </authorList>
    </citation>
    <scope>NUCLEOTIDE SEQUENCE</scope>
    <source>
        <strain evidence="5">SK3146</strain>
    </source>
</reference>
<feature type="chain" id="PRO_5045896738" evidence="4">
    <location>
        <begin position="24"/>
        <end position="430"/>
    </location>
</feature>
<dbReference type="PANTHER" id="PTHR43649">
    <property type="entry name" value="ARABINOSE-BINDING PROTEIN-RELATED"/>
    <property type="match status" value="1"/>
</dbReference>
<organism evidence="5 6">
    <name type="scientific">Paenibacillus konkukensis</name>
    <dbReference type="NCBI Taxonomy" id="2020716"/>
    <lineage>
        <taxon>Bacteria</taxon>
        <taxon>Bacillati</taxon>
        <taxon>Bacillota</taxon>
        <taxon>Bacilli</taxon>
        <taxon>Bacillales</taxon>
        <taxon>Paenibacillaceae</taxon>
        <taxon>Paenibacillus</taxon>
    </lineage>
</organism>
<sequence>MSHWKWGVLGLIFTLLTACQPGASQPETNAAQSESNSAEPVTLVLYNDAGGTQEEFDQSIGNEVKKILPNYTIKYIGEEKGTLEGMVTSGTEIDLFQSSIGNAAGSILNVGYQTDITELAQKSGIDLSRFEPSMLEAVKQFGGLYGLPINSGGLVLYYNKDLFDKFGVSYPKDGMTWDDAIELGKKLTRSEDGVQYMGLVISPPHLLRMNSYSLPVLDSASGQPNFGNPKMLQLLQTTVVRAAEDDGYRTVVRDKGLPANDGFSKQRNVAMYVMNYGLQNGKDFEGLNWDVVSLPTFKDLPGVGTQPYPNFMFISANSKKKEQAMEYIKALTSDAFQSYYAKSGRIPVLKSDEIKKLFATETAYKDKNVKNALYSNKYAAPAPKSKYDSLVERSFNKQSKNIILNNPDLNTVLATIQEDAVKTVEAEKKK</sequence>
<proteinExistence type="inferred from homology"/>
<evidence type="ECO:0000256" key="4">
    <source>
        <dbReference type="SAM" id="SignalP"/>
    </source>
</evidence>
<dbReference type="PROSITE" id="PS01037">
    <property type="entry name" value="SBP_BACTERIAL_1"/>
    <property type="match status" value="1"/>
</dbReference>
<dbReference type="PROSITE" id="PS51257">
    <property type="entry name" value="PROKAR_LIPOPROTEIN"/>
    <property type="match status" value="1"/>
</dbReference>
<evidence type="ECO:0000313" key="6">
    <source>
        <dbReference type="Proteomes" id="UP001057134"/>
    </source>
</evidence>